<feature type="region of interest" description="Disordered" evidence="1">
    <location>
        <begin position="97"/>
        <end position="173"/>
    </location>
</feature>
<feature type="compositionally biased region" description="Basic and acidic residues" evidence="1">
    <location>
        <begin position="118"/>
        <end position="151"/>
    </location>
</feature>
<keyword evidence="3" id="KW-1185">Reference proteome</keyword>
<organism evidence="2 3">
    <name type="scientific">Microtetraspora glauca</name>
    <dbReference type="NCBI Taxonomy" id="1996"/>
    <lineage>
        <taxon>Bacteria</taxon>
        <taxon>Bacillati</taxon>
        <taxon>Actinomycetota</taxon>
        <taxon>Actinomycetes</taxon>
        <taxon>Streptosporangiales</taxon>
        <taxon>Streptosporangiaceae</taxon>
        <taxon>Microtetraspora</taxon>
    </lineage>
</organism>
<dbReference type="EMBL" id="JBFALK010000001">
    <property type="protein sequence ID" value="MEV0967297.1"/>
    <property type="molecule type" value="Genomic_DNA"/>
</dbReference>
<dbReference type="InterPro" id="IPR036894">
    <property type="entry name" value="YbaB-like_sf"/>
</dbReference>
<protein>
    <submittedName>
        <fullName evidence="2">YbaB/EbfC family nucleoid-associated protein</fullName>
    </submittedName>
</protein>
<gene>
    <name evidence="2" type="ORF">AB0I59_01580</name>
</gene>
<proteinExistence type="predicted"/>
<dbReference type="Gene3D" id="3.30.1310.10">
    <property type="entry name" value="Nucleoid-associated protein YbaB-like domain"/>
    <property type="match status" value="1"/>
</dbReference>
<dbReference type="InterPro" id="IPR004401">
    <property type="entry name" value="YbaB/EbfC"/>
</dbReference>
<comment type="caution">
    <text evidence="2">The sequence shown here is derived from an EMBL/GenBank/DDBJ whole genome shotgun (WGS) entry which is preliminary data.</text>
</comment>
<reference evidence="2 3" key="1">
    <citation type="submission" date="2024-06" db="EMBL/GenBank/DDBJ databases">
        <title>The Natural Products Discovery Center: Release of the First 8490 Sequenced Strains for Exploring Actinobacteria Biosynthetic Diversity.</title>
        <authorList>
            <person name="Kalkreuter E."/>
            <person name="Kautsar S.A."/>
            <person name="Yang D."/>
            <person name="Bader C.D."/>
            <person name="Teijaro C.N."/>
            <person name="Fluegel L."/>
            <person name="Davis C.M."/>
            <person name="Simpson J.R."/>
            <person name="Lauterbach L."/>
            <person name="Steele A.D."/>
            <person name="Gui C."/>
            <person name="Meng S."/>
            <person name="Li G."/>
            <person name="Viehrig K."/>
            <person name="Ye F."/>
            <person name="Su P."/>
            <person name="Kiefer A.F."/>
            <person name="Nichols A."/>
            <person name="Cepeda A.J."/>
            <person name="Yan W."/>
            <person name="Fan B."/>
            <person name="Jiang Y."/>
            <person name="Adhikari A."/>
            <person name="Zheng C.-J."/>
            <person name="Schuster L."/>
            <person name="Cowan T.M."/>
            <person name="Smanski M.J."/>
            <person name="Chevrette M.G."/>
            <person name="De Carvalho L.P.S."/>
            <person name="Shen B."/>
        </authorList>
    </citation>
    <scope>NUCLEOTIDE SEQUENCE [LARGE SCALE GENOMIC DNA]</scope>
    <source>
        <strain evidence="2 3">NPDC050100</strain>
    </source>
</reference>
<dbReference type="SUPFAM" id="SSF82607">
    <property type="entry name" value="YbaB-like"/>
    <property type="match status" value="1"/>
</dbReference>
<sequence>MFDFDPATVRPEEIDRIIRQADRSLRDLTDAMERLGEVTGEGDAAGGMVRAVVDGEGMIQGVRFDPRVMRQDSETLAEAVVDAVRAAQGDARRKTAEVLGPVLGESPGDSLRNPSDGVRAEPSRGAEEQGARPTDRASDIERTRQRLERIQDSFLESMEGRMAGLERFRRRSG</sequence>
<accession>A0ABV3G6R9</accession>
<name>A0ABV3G6R9_MICGL</name>
<dbReference type="RefSeq" id="WP_358128957.1">
    <property type="nucleotide sequence ID" value="NZ_JBFALK010000001.1"/>
</dbReference>
<dbReference type="Pfam" id="PF02575">
    <property type="entry name" value="YbaB_DNA_bd"/>
    <property type="match status" value="1"/>
</dbReference>
<evidence type="ECO:0000313" key="3">
    <source>
        <dbReference type="Proteomes" id="UP001551675"/>
    </source>
</evidence>
<dbReference type="Proteomes" id="UP001551675">
    <property type="component" value="Unassembled WGS sequence"/>
</dbReference>
<evidence type="ECO:0000256" key="1">
    <source>
        <dbReference type="SAM" id="MobiDB-lite"/>
    </source>
</evidence>
<evidence type="ECO:0000313" key="2">
    <source>
        <dbReference type="EMBL" id="MEV0967297.1"/>
    </source>
</evidence>